<proteinExistence type="predicted"/>
<evidence type="ECO:0000313" key="3">
    <source>
        <dbReference type="EMBL" id="CDH58344.1"/>
    </source>
</evidence>
<feature type="region of interest" description="Disordered" evidence="1">
    <location>
        <begin position="26"/>
        <end position="48"/>
    </location>
</feature>
<accession>A0A068S7S5</accession>
<reference evidence="3" key="1">
    <citation type="submission" date="2013-08" db="EMBL/GenBank/DDBJ databases">
        <title>Gene expansion shapes genome architecture in the human pathogen Lichtheimia corymbifera: an evolutionary genomics analysis in the ancient terrestrial Mucorales (Mucoromycotina).</title>
        <authorList>
            <person name="Schwartze V.U."/>
            <person name="Winter S."/>
            <person name="Shelest E."/>
            <person name="Marcet-Houben M."/>
            <person name="Horn F."/>
            <person name="Wehner S."/>
            <person name="Hoffmann K."/>
            <person name="Riege K."/>
            <person name="Sammeth M."/>
            <person name="Nowrousian M."/>
            <person name="Valiante V."/>
            <person name="Linde J."/>
            <person name="Jacobsen I.D."/>
            <person name="Marz M."/>
            <person name="Brakhage A.A."/>
            <person name="Gabaldon T."/>
            <person name="Bocker S."/>
            <person name="Voigt K."/>
        </authorList>
    </citation>
    <scope>NUCLEOTIDE SEQUENCE [LARGE SCALE GENOMIC DNA]</scope>
    <source>
        <strain evidence="3">FSU 9682</strain>
    </source>
</reference>
<protein>
    <recommendedName>
        <fullName evidence="5">Transmembrane protein</fullName>
    </recommendedName>
</protein>
<evidence type="ECO:0000313" key="4">
    <source>
        <dbReference type="Proteomes" id="UP000027586"/>
    </source>
</evidence>
<dbReference type="EMBL" id="CBTN010000055">
    <property type="protein sequence ID" value="CDH58344.1"/>
    <property type="molecule type" value="Genomic_DNA"/>
</dbReference>
<dbReference type="VEuPathDB" id="FungiDB:LCOR_09208.1"/>
<feature type="transmembrane region" description="Helical" evidence="2">
    <location>
        <begin position="119"/>
        <end position="138"/>
    </location>
</feature>
<gene>
    <name evidence="3" type="ORF">LCOR_09208.1</name>
</gene>
<dbReference type="AlphaFoldDB" id="A0A068S7S5"/>
<organism evidence="3 4">
    <name type="scientific">Lichtheimia corymbifera JMRC:FSU:9682</name>
    <dbReference type="NCBI Taxonomy" id="1263082"/>
    <lineage>
        <taxon>Eukaryota</taxon>
        <taxon>Fungi</taxon>
        <taxon>Fungi incertae sedis</taxon>
        <taxon>Mucoromycota</taxon>
        <taxon>Mucoromycotina</taxon>
        <taxon>Mucoromycetes</taxon>
        <taxon>Mucorales</taxon>
        <taxon>Lichtheimiaceae</taxon>
        <taxon>Lichtheimia</taxon>
    </lineage>
</organism>
<dbReference type="OrthoDB" id="2373093at2759"/>
<evidence type="ECO:0000256" key="2">
    <source>
        <dbReference type="SAM" id="Phobius"/>
    </source>
</evidence>
<evidence type="ECO:0000256" key="1">
    <source>
        <dbReference type="SAM" id="MobiDB-lite"/>
    </source>
</evidence>
<sequence length="261" mass="29928">MGARQHTWAPTSYHYLDHRRRSSSVSLSTTSSSSSTSTTHTTTASSGKRFRRRCTYPISYQRKAISPRICYFARPVTISSSSSSENTMQQLSIEIPATYLSSSSPPCLSPIPVFHTQSLLFLFGFLFFPCWWVGAFLLRKQPQQQSSLLPTKEGYQAQYNLISVHPSLLANGRVSSRMLWVPQQQHYSSNSTLLRVVSTTLPDIPGSRMSWARRLEQEYEMFQKWNRYMSFASIVLILIIIAMLAWYHDGVVYGRWRPLPH</sequence>
<dbReference type="Proteomes" id="UP000027586">
    <property type="component" value="Unassembled WGS sequence"/>
</dbReference>
<keyword evidence="2" id="KW-0812">Transmembrane</keyword>
<comment type="caution">
    <text evidence="3">The sequence shown here is derived from an EMBL/GenBank/DDBJ whole genome shotgun (WGS) entry which is preliminary data.</text>
</comment>
<feature type="compositionally biased region" description="Low complexity" evidence="1">
    <location>
        <begin position="26"/>
        <end position="46"/>
    </location>
</feature>
<keyword evidence="2" id="KW-0472">Membrane</keyword>
<evidence type="ECO:0008006" key="5">
    <source>
        <dbReference type="Google" id="ProtNLM"/>
    </source>
</evidence>
<feature type="transmembrane region" description="Helical" evidence="2">
    <location>
        <begin position="228"/>
        <end position="247"/>
    </location>
</feature>
<name>A0A068S7S5_9FUNG</name>
<keyword evidence="4" id="KW-1185">Reference proteome</keyword>
<keyword evidence="2" id="KW-1133">Transmembrane helix</keyword>